<sequence>MTVGHPNYIGPGAGPSSYWTCAEPVDYLYSTPIQGPPPPERQRYFATRVVSGELTNVGDYMEYLANRRPSLSDDSETDQDDAMDGEWTAIPSPSPSLDVDLIEEYVLETVSTARIVPSVLPPIISAWAAPSDSDVALAAEEADTLAFRQRAPLSPNPDVDTFSEHEELLAPGDRLQPHHDLTSGPIDVDPLRSELLNADTAAAMLDRLNQVLDQLRSQRAALLDAATSLPASSPPRTPQYGPARDPLRTPSWSPQVDAIAPAAEPPTFALDGDEYEPEDDGVQVGPRWYHPTRRPPPLLMGGMRPRTAAMSGPALSVTLDADRLEVPLPPRQRRALLGLSPMHTVEMGQWREPHTLAEIVREDPAAAQTEWEEIVEAARVAGVPVREPFGTVHVDESMDGPQR</sequence>
<keyword evidence="4" id="KW-1185">Reference proteome</keyword>
<organism evidence="3 4">
    <name type="scientific">Allomyces macrogynus (strain ATCC 38327)</name>
    <name type="common">Allomyces javanicus var. macrogynus</name>
    <dbReference type="NCBI Taxonomy" id="578462"/>
    <lineage>
        <taxon>Eukaryota</taxon>
        <taxon>Fungi</taxon>
        <taxon>Fungi incertae sedis</taxon>
        <taxon>Blastocladiomycota</taxon>
        <taxon>Blastocladiomycetes</taxon>
        <taxon>Blastocladiales</taxon>
        <taxon>Blastocladiaceae</taxon>
        <taxon>Allomyces</taxon>
    </lineage>
</organism>
<reference evidence="3 4" key="1">
    <citation type="submission" date="2009-11" db="EMBL/GenBank/DDBJ databases">
        <title>Annotation of Allomyces macrogynus ATCC 38327.</title>
        <authorList>
            <consortium name="The Broad Institute Genome Sequencing Platform"/>
            <person name="Russ C."/>
            <person name="Cuomo C."/>
            <person name="Burger G."/>
            <person name="Gray M.W."/>
            <person name="Holland P.W.H."/>
            <person name="King N."/>
            <person name="Lang F.B.F."/>
            <person name="Roger A.J."/>
            <person name="Ruiz-Trillo I."/>
            <person name="Young S.K."/>
            <person name="Zeng Q."/>
            <person name="Gargeya S."/>
            <person name="Fitzgerald M."/>
            <person name="Haas B."/>
            <person name="Abouelleil A."/>
            <person name="Alvarado L."/>
            <person name="Arachchi H.M."/>
            <person name="Berlin A."/>
            <person name="Chapman S.B."/>
            <person name="Gearin G."/>
            <person name="Goldberg J."/>
            <person name="Griggs A."/>
            <person name="Gujja S."/>
            <person name="Hansen M."/>
            <person name="Heiman D."/>
            <person name="Howarth C."/>
            <person name="Larimer J."/>
            <person name="Lui A."/>
            <person name="MacDonald P.J.P."/>
            <person name="McCowen C."/>
            <person name="Montmayeur A."/>
            <person name="Murphy C."/>
            <person name="Neiman D."/>
            <person name="Pearson M."/>
            <person name="Priest M."/>
            <person name="Roberts A."/>
            <person name="Saif S."/>
            <person name="Shea T."/>
            <person name="Sisk P."/>
            <person name="Stolte C."/>
            <person name="Sykes S."/>
            <person name="Wortman J."/>
            <person name="Nusbaum C."/>
            <person name="Birren B."/>
        </authorList>
    </citation>
    <scope>NUCLEOTIDE SEQUENCE [LARGE SCALE GENOMIC DNA]</scope>
    <source>
        <strain evidence="3 4">ATCC 38327</strain>
    </source>
</reference>
<evidence type="ECO:0000256" key="1">
    <source>
        <dbReference type="SAM" id="Coils"/>
    </source>
</evidence>
<feature type="coiled-coil region" evidence="1">
    <location>
        <begin position="198"/>
        <end position="225"/>
    </location>
</feature>
<dbReference type="AlphaFoldDB" id="A0A0L0RZ20"/>
<feature type="region of interest" description="Disordered" evidence="2">
    <location>
        <begin position="275"/>
        <end position="299"/>
    </location>
</feature>
<dbReference type="EMBL" id="GG745329">
    <property type="protein sequence ID" value="KNE55385.1"/>
    <property type="molecule type" value="Genomic_DNA"/>
</dbReference>
<evidence type="ECO:0000313" key="4">
    <source>
        <dbReference type="Proteomes" id="UP000054350"/>
    </source>
</evidence>
<dbReference type="Proteomes" id="UP000054350">
    <property type="component" value="Unassembled WGS sequence"/>
</dbReference>
<evidence type="ECO:0000313" key="3">
    <source>
        <dbReference type="EMBL" id="KNE55385.1"/>
    </source>
</evidence>
<name>A0A0L0RZ20_ALLM3</name>
<gene>
    <name evidence="3" type="ORF">AMAG_01282</name>
</gene>
<accession>A0A0L0RZ20</accession>
<evidence type="ECO:0000256" key="2">
    <source>
        <dbReference type="SAM" id="MobiDB-lite"/>
    </source>
</evidence>
<dbReference type="VEuPathDB" id="FungiDB:AMAG_01282"/>
<keyword evidence="1" id="KW-0175">Coiled coil</keyword>
<proteinExistence type="predicted"/>
<protein>
    <submittedName>
        <fullName evidence="3">Uncharacterized protein</fullName>
    </submittedName>
</protein>
<reference evidence="4" key="2">
    <citation type="submission" date="2009-11" db="EMBL/GenBank/DDBJ databases">
        <title>The Genome Sequence of Allomyces macrogynus strain ATCC 38327.</title>
        <authorList>
            <consortium name="The Broad Institute Genome Sequencing Platform"/>
            <person name="Russ C."/>
            <person name="Cuomo C."/>
            <person name="Shea T."/>
            <person name="Young S.K."/>
            <person name="Zeng Q."/>
            <person name="Koehrsen M."/>
            <person name="Haas B."/>
            <person name="Borodovsky M."/>
            <person name="Guigo R."/>
            <person name="Alvarado L."/>
            <person name="Berlin A."/>
            <person name="Borenstein D."/>
            <person name="Chen Z."/>
            <person name="Engels R."/>
            <person name="Freedman E."/>
            <person name="Gellesch M."/>
            <person name="Goldberg J."/>
            <person name="Griggs A."/>
            <person name="Gujja S."/>
            <person name="Heiman D."/>
            <person name="Hepburn T."/>
            <person name="Howarth C."/>
            <person name="Jen D."/>
            <person name="Larson L."/>
            <person name="Lewis B."/>
            <person name="Mehta T."/>
            <person name="Park D."/>
            <person name="Pearson M."/>
            <person name="Roberts A."/>
            <person name="Saif S."/>
            <person name="Shenoy N."/>
            <person name="Sisk P."/>
            <person name="Stolte C."/>
            <person name="Sykes S."/>
            <person name="Walk T."/>
            <person name="White J."/>
            <person name="Yandava C."/>
            <person name="Burger G."/>
            <person name="Gray M.W."/>
            <person name="Holland P.W.H."/>
            <person name="King N."/>
            <person name="Lang F.B.F."/>
            <person name="Roger A.J."/>
            <person name="Ruiz-Trillo I."/>
            <person name="Lander E."/>
            <person name="Nusbaum C."/>
        </authorList>
    </citation>
    <scope>NUCLEOTIDE SEQUENCE [LARGE SCALE GENOMIC DNA]</scope>
    <source>
        <strain evidence="4">ATCC 38327</strain>
    </source>
</reference>
<dbReference type="OrthoDB" id="10308976at2759"/>